<evidence type="ECO:0000313" key="2">
    <source>
        <dbReference type="EMBL" id="RRQ88702.1"/>
    </source>
</evidence>
<organism evidence="2 3">
    <name type="scientific">Streptomyces griseofuscus</name>
    <dbReference type="NCBI Taxonomy" id="146922"/>
    <lineage>
        <taxon>Bacteria</taxon>
        <taxon>Bacillati</taxon>
        <taxon>Actinomycetota</taxon>
        <taxon>Actinomycetes</taxon>
        <taxon>Kitasatosporales</taxon>
        <taxon>Streptomycetaceae</taxon>
        <taxon>Streptomyces</taxon>
    </lineage>
</organism>
<dbReference type="EMBL" id="PDES01000002">
    <property type="protein sequence ID" value="RRQ88702.1"/>
    <property type="molecule type" value="Genomic_DNA"/>
</dbReference>
<keyword evidence="3" id="KW-1185">Reference proteome</keyword>
<sequence>MVETPVPSALRSKRAESAPRQLLPLGGQFAVPPRRSPPPTAMPEPEGVPHELDDEVGRGQLGRCLEPVPGSPGLATLMSGRLVG</sequence>
<evidence type="ECO:0000256" key="1">
    <source>
        <dbReference type="SAM" id="MobiDB-lite"/>
    </source>
</evidence>
<accession>A0A3R8QLG2</accession>
<reference evidence="2 3" key="1">
    <citation type="submission" date="2017-10" db="EMBL/GenBank/DDBJ databases">
        <title>Draft genome of actinobacteria isolated from guarana (Paullinia cupana (Mart.) Ducke.</title>
        <authorList>
            <person name="Siqueira K.A."/>
            <person name="Liotti R.G."/>
            <person name="Mendes T.A."/>
            <person name="Soares M.A."/>
        </authorList>
    </citation>
    <scope>NUCLEOTIDE SEQUENCE [LARGE SCALE GENOMIC DNA]</scope>
    <source>
        <strain evidence="2 3">199</strain>
    </source>
</reference>
<proteinExistence type="predicted"/>
<feature type="region of interest" description="Disordered" evidence="1">
    <location>
        <begin position="1"/>
        <end position="55"/>
    </location>
</feature>
<protein>
    <submittedName>
        <fullName evidence="2">Uncharacterized protein</fullName>
    </submittedName>
</protein>
<name>A0A3R8QLG2_9ACTN</name>
<dbReference type="AlphaFoldDB" id="A0A3R8QLG2"/>
<evidence type="ECO:0000313" key="3">
    <source>
        <dbReference type="Proteomes" id="UP000276379"/>
    </source>
</evidence>
<feature type="region of interest" description="Disordered" evidence="1">
    <location>
        <begin position="65"/>
        <end position="84"/>
    </location>
</feature>
<comment type="caution">
    <text evidence="2">The sequence shown here is derived from an EMBL/GenBank/DDBJ whole genome shotgun (WGS) entry which is preliminary data.</text>
</comment>
<dbReference type="Proteomes" id="UP000276379">
    <property type="component" value="Unassembled WGS sequence"/>
</dbReference>
<gene>
    <name evidence="2" type="ORF">CQW44_06050</name>
</gene>